<dbReference type="PROSITE" id="PS50048">
    <property type="entry name" value="ZN2_CY6_FUNGAL_2"/>
    <property type="match status" value="1"/>
</dbReference>
<keyword evidence="8" id="KW-1185">Reference proteome</keyword>
<feature type="compositionally biased region" description="Basic and acidic residues" evidence="5">
    <location>
        <begin position="68"/>
        <end position="79"/>
    </location>
</feature>
<reference evidence="7" key="1">
    <citation type="submission" date="2021-12" db="EMBL/GenBank/DDBJ databases">
        <title>Convergent genome expansion in fungi linked to evolution of root-endophyte symbiosis.</title>
        <authorList>
            <consortium name="DOE Joint Genome Institute"/>
            <person name="Ke Y.-H."/>
            <person name="Bonito G."/>
            <person name="Liao H.-L."/>
            <person name="Looney B."/>
            <person name="Rojas-Flechas A."/>
            <person name="Nash J."/>
            <person name="Hameed K."/>
            <person name="Schadt C."/>
            <person name="Martin F."/>
            <person name="Crous P.W."/>
            <person name="Miettinen O."/>
            <person name="Magnuson J.K."/>
            <person name="Labbe J."/>
            <person name="Jacobson D."/>
            <person name="Doktycz M.J."/>
            <person name="Veneault-Fourrey C."/>
            <person name="Kuo A."/>
            <person name="Mondo S."/>
            <person name="Calhoun S."/>
            <person name="Riley R."/>
            <person name="Ohm R."/>
            <person name="LaButti K."/>
            <person name="Andreopoulos B."/>
            <person name="Pangilinan J."/>
            <person name="Nolan M."/>
            <person name="Tritt A."/>
            <person name="Clum A."/>
            <person name="Lipzen A."/>
            <person name="Daum C."/>
            <person name="Barry K."/>
            <person name="Grigoriev I.V."/>
            <person name="Vilgalys R."/>
        </authorList>
    </citation>
    <scope>NUCLEOTIDE SEQUENCE</scope>
    <source>
        <strain evidence="7">PMI_201</strain>
    </source>
</reference>
<feature type="region of interest" description="Disordered" evidence="5">
    <location>
        <begin position="68"/>
        <end position="92"/>
    </location>
</feature>
<dbReference type="Gene3D" id="4.10.240.10">
    <property type="entry name" value="Zn(2)-C6 fungal-type DNA-binding domain"/>
    <property type="match status" value="1"/>
</dbReference>
<dbReference type="GO" id="GO:0008270">
    <property type="term" value="F:zinc ion binding"/>
    <property type="evidence" value="ECO:0007669"/>
    <property type="project" value="InterPro"/>
</dbReference>
<evidence type="ECO:0000256" key="4">
    <source>
        <dbReference type="ARBA" id="ARBA00023242"/>
    </source>
</evidence>
<dbReference type="CDD" id="cd00067">
    <property type="entry name" value="GAL4"/>
    <property type="match status" value="1"/>
</dbReference>
<gene>
    <name evidence="7" type="ORF">BGW36DRAFT_298893</name>
</gene>
<dbReference type="GeneID" id="70241765"/>
<dbReference type="GO" id="GO:0003677">
    <property type="term" value="F:DNA binding"/>
    <property type="evidence" value="ECO:0007669"/>
    <property type="project" value="UniProtKB-KW"/>
</dbReference>
<name>A0AAD4KRQ0_9EURO</name>
<keyword evidence="1" id="KW-0805">Transcription regulation</keyword>
<dbReference type="InterPro" id="IPR036864">
    <property type="entry name" value="Zn2-C6_fun-type_DNA-bd_sf"/>
</dbReference>
<dbReference type="Pfam" id="PF11951">
    <property type="entry name" value="Fungal_trans_2"/>
    <property type="match status" value="1"/>
</dbReference>
<protein>
    <submittedName>
        <fullName evidence="7">C6 finger domain protein Acr-2</fullName>
    </submittedName>
</protein>
<evidence type="ECO:0000256" key="1">
    <source>
        <dbReference type="ARBA" id="ARBA00023015"/>
    </source>
</evidence>
<keyword evidence="3" id="KW-0804">Transcription</keyword>
<accession>A0AAD4KRQ0</accession>
<dbReference type="InterPro" id="IPR001138">
    <property type="entry name" value="Zn2Cys6_DnaBD"/>
</dbReference>
<dbReference type="InterPro" id="IPR021858">
    <property type="entry name" value="Fun_TF"/>
</dbReference>
<evidence type="ECO:0000256" key="5">
    <source>
        <dbReference type="SAM" id="MobiDB-lite"/>
    </source>
</evidence>
<keyword evidence="2" id="KW-0238">DNA-binding</keyword>
<dbReference type="PROSITE" id="PS00463">
    <property type="entry name" value="ZN2_CY6_FUNGAL_1"/>
    <property type="match status" value="1"/>
</dbReference>
<feature type="domain" description="Zn(2)-C6 fungal-type" evidence="6">
    <location>
        <begin position="4"/>
        <end position="32"/>
    </location>
</feature>
<dbReference type="GO" id="GO:0000981">
    <property type="term" value="F:DNA-binding transcription factor activity, RNA polymerase II-specific"/>
    <property type="evidence" value="ECO:0007669"/>
    <property type="project" value="InterPro"/>
</dbReference>
<dbReference type="Pfam" id="PF00172">
    <property type="entry name" value="Zn_clus"/>
    <property type="match status" value="1"/>
</dbReference>
<dbReference type="AlphaFoldDB" id="A0AAD4KRQ0"/>
<sequence>MPKGCYTCRRRRIICDNRRPTCRKCHDAGKQCLGYTKPLVWVKGGVASRGKMMGLSFDDVNGQECHERSSSHSRLERNTEQQAALDQSHQGSNDETLVHMRELSAESPSFSLVDPLFRDVAALSRFYISHFNLHCVRTLALYDSVRNPYRELIPYINESPVLTDSLAAIGAIHHAYMSTCDYQFPLLPVSDEIAETSALSLSRPAQSLVPFSAQPVNCKAFEHFLSLKQRALHQLSKDVAQPATRNDDRTIAAIFVLILLDAVESGNGAWKYHLEGAKSILRNRLLTANEYSMMTEGISTFVIDACLITEIMGSTLARPGALSEPFYSQSMGATVLKRLEKTAWVGCPAYLLDIIFFIHAQRYSNLNQTPQNYSLSFLSSSGEATQAESPLAILRHIDAFDPYAWAEEMQSYLLLSDSSQKVRVALACAYKAAVYLYARRVVSKMSSFLSDCEAAGNQAPRDREIVESELVQNLSLISPDDEHFKCTIWPTFIAGAESMYPTQRIFTLQHLNLLWNDYCSVNLHNAACVLKIMWQKQDERGRLNERRRTELSAFALQEDEVDWIQELDQSRSDWLFI</sequence>
<dbReference type="InterPro" id="IPR053175">
    <property type="entry name" value="DHMBA_Reg_Transcription_Factor"/>
</dbReference>
<evidence type="ECO:0000313" key="7">
    <source>
        <dbReference type="EMBL" id="KAH8695511.1"/>
    </source>
</evidence>
<dbReference type="SUPFAM" id="SSF57701">
    <property type="entry name" value="Zn2/Cys6 DNA-binding domain"/>
    <property type="match status" value="1"/>
</dbReference>
<organism evidence="7 8">
    <name type="scientific">Talaromyces proteolyticus</name>
    <dbReference type="NCBI Taxonomy" id="1131652"/>
    <lineage>
        <taxon>Eukaryota</taxon>
        <taxon>Fungi</taxon>
        <taxon>Dikarya</taxon>
        <taxon>Ascomycota</taxon>
        <taxon>Pezizomycotina</taxon>
        <taxon>Eurotiomycetes</taxon>
        <taxon>Eurotiomycetidae</taxon>
        <taxon>Eurotiales</taxon>
        <taxon>Trichocomaceae</taxon>
        <taxon>Talaromyces</taxon>
        <taxon>Talaromyces sect. Bacilispori</taxon>
    </lineage>
</organism>
<dbReference type="PANTHER" id="PTHR38791:SF11">
    <property type="entry name" value="ZN(II)2CYS6 TRANSCRIPTION FACTOR (EUROFUNG)"/>
    <property type="match status" value="1"/>
</dbReference>
<comment type="caution">
    <text evidence="7">The sequence shown here is derived from an EMBL/GenBank/DDBJ whole genome shotgun (WGS) entry which is preliminary data.</text>
</comment>
<dbReference type="Proteomes" id="UP001201262">
    <property type="component" value="Unassembled WGS sequence"/>
</dbReference>
<dbReference type="PANTHER" id="PTHR38791">
    <property type="entry name" value="ZN(II)2CYS6 TRANSCRIPTION FACTOR (EUROFUNG)-RELATED-RELATED"/>
    <property type="match status" value="1"/>
</dbReference>
<evidence type="ECO:0000256" key="2">
    <source>
        <dbReference type="ARBA" id="ARBA00023125"/>
    </source>
</evidence>
<dbReference type="RefSeq" id="XP_046070653.1">
    <property type="nucleotide sequence ID" value="XM_046211478.1"/>
</dbReference>
<evidence type="ECO:0000259" key="6">
    <source>
        <dbReference type="PROSITE" id="PS50048"/>
    </source>
</evidence>
<feature type="compositionally biased region" description="Polar residues" evidence="5">
    <location>
        <begin position="80"/>
        <end position="92"/>
    </location>
</feature>
<dbReference type="EMBL" id="JAJTJA010000008">
    <property type="protein sequence ID" value="KAH8695511.1"/>
    <property type="molecule type" value="Genomic_DNA"/>
</dbReference>
<evidence type="ECO:0000313" key="8">
    <source>
        <dbReference type="Proteomes" id="UP001201262"/>
    </source>
</evidence>
<proteinExistence type="predicted"/>
<evidence type="ECO:0000256" key="3">
    <source>
        <dbReference type="ARBA" id="ARBA00023163"/>
    </source>
</evidence>
<keyword evidence="4" id="KW-0539">Nucleus</keyword>